<dbReference type="GO" id="GO:0006511">
    <property type="term" value="P:ubiquitin-dependent protein catabolic process"/>
    <property type="evidence" value="ECO:0007669"/>
    <property type="project" value="UniProtKB-UniRule"/>
</dbReference>
<dbReference type="PhylomeDB" id="A7S784"/>
<dbReference type="AlphaFoldDB" id="A7S784"/>
<dbReference type="InParanoid" id="A7S784"/>
<feature type="domain" description="UCH catalytic" evidence="12">
    <location>
        <begin position="4"/>
        <end position="225"/>
    </location>
</feature>
<reference evidence="13 14" key="1">
    <citation type="journal article" date="2007" name="Science">
        <title>Sea anemone genome reveals ancestral eumetazoan gene repertoire and genomic organization.</title>
        <authorList>
            <person name="Putnam N.H."/>
            <person name="Srivastava M."/>
            <person name="Hellsten U."/>
            <person name="Dirks B."/>
            <person name="Chapman J."/>
            <person name="Salamov A."/>
            <person name="Terry A."/>
            <person name="Shapiro H."/>
            <person name="Lindquist E."/>
            <person name="Kapitonov V.V."/>
            <person name="Jurka J."/>
            <person name="Genikhovich G."/>
            <person name="Grigoriev I.V."/>
            <person name="Lucas S.M."/>
            <person name="Steele R.E."/>
            <person name="Finnerty J.R."/>
            <person name="Technau U."/>
            <person name="Martindale M.Q."/>
            <person name="Rokhsar D.S."/>
        </authorList>
    </citation>
    <scope>NUCLEOTIDE SEQUENCE [LARGE SCALE GENOMIC DNA]</scope>
    <source>
        <strain evidence="14">CH2 X CH6</strain>
    </source>
</reference>
<dbReference type="Proteomes" id="UP000001593">
    <property type="component" value="Unassembled WGS sequence"/>
</dbReference>
<name>A7S784_NEMVE</name>
<keyword evidence="7 10" id="KW-0833">Ubl conjugation pathway</keyword>
<dbReference type="GO" id="GO:0016579">
    <property type="term" value="P:protein deubiquitination"/>
    <property type="evidence" value="ECO:0007669"/>
    <property type="project" value="UniProtKB-ARBA"/>
</dbReference>
<feature type="active site" description="Proton donor" evidence="10">
    <location>
        <position position="165"/>
    </location>
</feature>
<evidence type="ECO:0000256" key="1">
    <source>
        <dbReference type="ARBA" id="ARBA00000707"/>
    </source>
</evidence>
<dbReference type="GO" id="GO:0004843">
    <property type="term" value="F:cysteine-type deubiquitinase activity"/>
    <property type="evidence" value="ECO:0000318"/>
    <property type="project" value="GO_Central"/>
</dbReference>
<dbReference type="Gene3D" id="3.40.532.10">
    <property type="entry name" value="Peptidase C12, ubiquitin carboxyl-terminal hydrolase"/>
    <property type="match status" value="1"/>
</dbReference>
<evidence type="ECO:0000259" key="12">
    <source>
        <dbReference type="PROSITE" id="PS52048"/>
    </source>
</evidence>
<dbReference type="OMA" id="IDLHYVC"/>
<dbReference type="InterPro" id="IPR036959">
    <property type="entry name" value="Peptidase_C12_UCH_sf"/>
</dbReference>
<feature type="site" description="Transition state stabilizer" evidence="10">
    <location>
        <position position="86"/>
    </location>
</feature>
<dbReference type="EC" id="3.4.19.12" evidence="11"/>
<keyword evidence="5" id="KW-0597">Phosphoprotein</keyword>
<evidence type="ECO:0000313" key="14">
    <source>
        <dbReference type="Proteomes" id="UP000001593"/>
    </source>
</evidence>
<sequence length="228" mass="25422">MAPPWLPLESNPDVSFVKNLGLKPKFKFVDVFGLDDELLCMLPQPVFAFLLLFPVDEKYEAFTKSQSEQIKKSGQEVSPDLYYMKQTVSNACGTVAIVHSIANNTSQLDLEDGELKKFIDATRSLSPQERGEKLETDEGITEAHEASAQEGQTEAPSADEPVNLHFVSIVHKDGAVYELDGRKEFPINHGKSTPETFMKDAARVCREFMTRDPTELHFTVVALAESPE</sequence>
<dbReference type="PANTHER" id="PTHR10589">
    <property type="entry name" value="UBIQUITIN CARBOXYL-TERMINAL HYDROLASE"/>
    <property type="match status" value="1"/>
</dbReference>
<evidence type="ECO:0000313" key="13">
    <source>
        <dbReference type="EMBL" id="EDO40453.1"/>
    </source>
</evidence>
<dbReference type="CDD" id="cd09616">
    <property type="entry name" value="Peptidase_C12_UCH_L1_L3"/>
    <property type="match status" value="1"/>
</dbReference>
<dbReference type="HOGENOM" id="CLU_054406_1_1_1"/>
<dbReference type="GO" id="GO:0005737">
    <property type="term" value="C:cytoplasm"/>
    <property type="evidence" value="ECO:0000318"/>
    <property type="project" value="GO_Central"/>
</dbReference>
<evidence type="ECO:0000256" key="4">
    <source>
        <dbReference type="ARBA" id="ARBA00022490"/>
    </source>
</evidence>
<dbReference type="SUPFAM" id="SSF54001">
    <property type="entry name" value="Cysteine proteinases"/>
    <property type="match status" value="1"/>
</dbReference>
<dbReference type="InterPro" id="IPR038765">
    <property type="entry name" value="Papain-like_cys_pep_sf"/>
</dbReference>
<dbReference type="GO" id="GO:0030163">
    <property type="term" value="P:protein catabolic process"/>
    <property type="evidence" value="ECO:0000318"/>
    <property type="project" value="GO_Central"/>
</dbReference>
<dbReference type="eggNOG" id="KOG1415">
    <property type="taxonomic scope" value="Eukaryota"/>
</dbReference>
<feature type="active site" description="Nucleophile" evidence="10">
    <location>
        <position position="92"/>
    </location>
</feature>
<feature type="site" description="Important for enzyme activity" evidence="10">
    <location>
        <position position="180"/>
    </location>
</feature>
<accession>A7S784</accession>
<organism evidence="13 14">
    <name type="scientific">Nematostella vectensis</name>
    <name type="common">Starlet sea anemone</name>
    <dbReference type="NCBI Taxonomy" id="45351"/>
    <lineage>
        <taxon>Eukaryota</taxon>
        <taxon>Metazoa</taxon>
        <taxon>Cnidaria</taxon>
        <taxon>Anthozoa</taxon>
        <taxon>Hexacorallia</taxon>
        <taxon>Actiniaria</taxon>
        <taxon>Edwardsiidae</taxon>
        <taxon>Nematostella</taxon>
    </lineage>
</organism>
<dbReference type="Pfam" id="PF01088">
    <property type="entry name" value="Peptidase_C12"/>
    <property type="match status" value="1"/>
</dbReference>
<evidence type="ECO:0000256" key="10">
    <source>
        <dbReference type="PROSITE-ProRule" id="PRU01393"/>
    </source>
</evidence>
<dbReference type="PRINTS" id="PR00707">
    <property type="entry name" value="UBCTHYDRLASE"/>
</dbReference>
<dbReference type="PROSITE" id="PS00140">
    <property type="entry name" value="UCH_1"/>
    <property type="match status" value="1"/>
</dbReference>
<evidence type="ECO:0000256" key="5">
    <source>
        <dbReference type="ARBA" id="ARBA00022553"/>
    </source>
</evidence>
<evidence type="ECO:0000256" key="8">
    <source>
        <dbReference type="ARBA" id="ARBA00022801"/>
    </source>
</evidence>
<evidence type="ECO:0000256" key="9">
    <source>
        <dbReference type="ARBA" id="ARBA00022807"/>
    </source>
</evidence>
<keyword evidence="14" id="KW-1185">Reference proteome</keyword>
<dbReference type="MEROPS" id="C12.003"/>
<gene>
    <name evidence="13" type="ORF">NEMVEDRAFT_v1g107252</name>
</gene>
<comment type="catalytic activity">
    <reaction evidence="1 10 11">
        <text>Thiol-dependent hydrolysis of ester, thioester, amide, peptide and isopeptide bonds formed by the C-terminal Gly of ubiquitin (a 76-residue protein attached to proteins as an intracellular targeting signal).</text>
        <dbReference type="EC" id="3.4.19.12"/>
    </reaction>
</comment>
<comment type="subcellular location">
    <subcellularLocation>
        <location evidence="2">Cytoplasm</location>
    </subcellularLocation>
</comment>
<comment type="similarity">
    <text evidence="3 10 11">Belongs to the peptidase C12 family.</text>
</comment>
<evidence type="ECO:0000256" key="11">
    <source>
        <dbReference type="RuleBase" id="RU361215"/>
    </source>
</evidence>
<dbReference type="InterPro" id="IPR057254">
    <property type="entry name" value="UCH_AS"/>
</dbReference>
<keyword evidence="4" id="KW-0963">Cytoplasm</keyword>
<keyword evidence="8 10" id="KW-0378">Hydrolase</keyword>
<dbReference type="PROSITE" id="PS52048">
    <property type="entry name" value="UCH_DOMAIN"/>
    <property type="match status" value="1"/>
</dbReference>
<evidence type="ECO:0000256" key="6">
    <source>
        <dbReference type="ARBA" id="ARBA00022670"/>
    </source>
</evidence>
<dbReference type="InterPro" id="IPR001578">
    <property type="entry name" value="Peptidase_C12_UCH"/>
</dbReference>
<keyword evidence="6 10" id="KW-0645">Protease</keyword>
<proteinExistence type="inferred from homology"/>
<dbReference type="PANTHER" id="PTHR10589:SF17">
    <property type="entry name" value="UBIQUITIN CARBOXYL-TERMINAL HYDROLASE"/>
    <property type="match status" value="1"/>
</dbReference>
<evidence type="ECO:0000256" key="2">
    <source>
        <dbReference type="ARBA" id="ARBA00004496"/>
    </source>
</evidence>
<protein>
    <recommendedName>
        <fullName evidence="11">Ubiquitin carboxyl-terminal hydrolase</fullName>
        <ecNumber evidence="11">3.4.19.12</ecNumber>
    </recommendedName>
</protein>
<keyword evidence="9 10" id="KW-0788">Thiol protease</keyword>
<dbReference type="EMBL" id="DS469591">
    <property type="protein sequence ID" value="EDO40453.1"/>
    <property type="molecule type" value="Genomic_DNA"/>
</dbReference>
<dbReference type="STRING" id="45351.A7S784"/>
<dbReference type="FunFam" id="3.40.532.10:FF:000005">
    <property type="entry name" value="Ubiquitin carboxyl-terminal hydrolase"/>
    <property type="match status" value="1"/>
</dbReference>
<evidence type="ECO:0000256" key="3">
    <source>
        <dbReference type="ARBA" id="ARBA00009326"/>
    </source>
</evidence>
<evidence type="ECO:0000256" key="7">
    <source>
        <dbReference type="ARBA" id="ARBA00022786"/>
    </source>
</evidence>